<gene>
    <name evidence="2" type="ORF">CVP05_11670</name>
</gene>
<dbReference type="InterPro" id="IPR001173">
    <property type="entry name" value="Glyco_trans_2-like"/>
</dbReference>
<dbReference type="EMBL" id="PHHA01000034">
    <property type="protein sequence ID" value="PJG84406.1"/>
    <property type="molecule type" value="Genomic_DNA"/>
</dbReference>
<keyword evidence="3" id="KW-1185">Reference proteome</keyword>
<dbReference type="Gene3D" id="3.90.550.10">
    <property type="entry name" value="Spore Coat Polysaccharide Biosynthesis Protein SpsA, Chain A"/>
    <property type="match status" value="1"/>
</dbReference>
<accession>A0A2M8RZW6</accession>
<organism evidence="2 3">
    <name type="scientific">Conservatibacter flavescens</name>
    <dbReference type="NCBI Taxonomy" id="28161"/>
    <lineage>
        <taxon>Bacteria</taxon>
        <taxon>Pseudomonadati</taxon>
        <taxon>Pseudomonadota</taxon>
        <taxon>Gammaproteobacteria</taxon>
        <taxon>Pasteurellales</taxon>
        <taxon>Pasteurellaceae</taxon>
        <taxon>Conservatibacter</taxon>
    </lineage>
</organism>
<dbReference type="PANTHER" id="PTHR22916:SF3">
    <property type="entry name" value="UDP-GLCNAC:BETAGAL BETA-1,3-N-ACETYLGLUCOSAMINYLTRANSFERASE-LIKE PROTEIN 1"/>
    <property type="match status" value="1"/>
</dbReference>
<sequence length="289" mass="33983">MKKLNYDVILCTYNGSKYVQQQLESILKQNILPKKIIISDDFSKDNTLELIENIFLSYSFSCYEIVSGLQKGAKYNFLSALKYAKEDYTFFSDQDDIWHPNKIGIFSQYLQSTKTALLVFSDSRIINNKNYVISDSFFDYQGLTARVFEDDSILFKNCVQGAASCVNRSMRELVLKSLDLVDWDHLYMHDWWIALLAKYYGEAIFIPQPLIDYRQHSNNQIGAFDRKKRWLVYFTNLSVFIHNFRLAILQKKSLDSFDLLVCGNLPKNKFRQYKFVSKLKRILIRLMSL</sequence>
<evidence type="ECO:0000313" key="2">
    <source>
        <dbReference type="EMBL" id="PJG84406.1"/>
    </source>
</evidence>
<reference evidence="2 3" key="1">
    <citation type="submission" date="2017-11" db="EMBL/GenBank/DDBJ databases">
        <title>Reclassification of Bisgaard taxon 7 as Conservatibacter flavescens gen. nov., sp. nov.</title>
        <authorList>
            <person name="Christensen H."/>
        </authorList>
    </citation>
    <scope>NUCLEOTIDE SEQUENCE [LARGE SCALE GENOMIC DNA]</scope>
    <source>
        <strain evidence="2 3">7_4</strain>
    </source>
</reference>
<evidence type="ECO:0000313" key="3">
    <source>
        <dbReference type="Proteomes" id="UP000229329"/>
    </source>
</evidence>
<comment type="caution">
    <text evidence="2">The sequence shown here is derived from an EMBL/GenBank/DDBJ whole genome shotgun (WGS) entry which is preliminary data.</text>
</comment>
<dbReference type="PANTHER" id="PTHR22916">
    <property type="entry name" value="GLYCOSYLTRANSFERASE"/>
    <property type="match status" value="1"/>
</dbReference>
<dbReference type="RefSeq" id="WP_100289739.1">
    <property type="nucleotide sequence ID" value="NZ_PHHA01000034.1"/>
</dbReference>
<dbReference type="OrthoDB" id="9802649at2"/>
<keyword evidence="2" id="KW-0808">Transferase</keyword>
<name>A0A2M8RZW6_9PAST</name>
<dbReference type="AlphaFoldDB" id="A0A2M8RZW6"/>
<dbReference type="SUPFAM" id="SSF53448">
    <property type="entry name" value="Nucleotide-diphospho-sugar transferases"/>
    <property type="match status" value="1"/>
</dbReference>
<dbReference type="Pfam" id="PF00535">
    <property type="entry name" value="Glycos_transf_2"/>
    <property type="match status" value="1"/>
</dbReference>
<dbReference type="CDD" id="cd04196">
    <property type="entry name" value="GT_2_like_d"/>
    <property type="match status" value="1"/>
</dbReference>
<dbReference type="Proteomes" id="UP000229329">
    <property type="component" value="Unassembled WGS sequence"/>
</dbReference>
<evidence type="ECO:0000259" key="1">
    <source>
        <dbReference type="Pfam" id="PF00535"/>
    </source>
</evidence>
<dbReference type="InterPro" id="IPR029044">
    <property type="entry name" value="Nucleotide-diphossugar_trans"/>
</dbReference>
<protein>
    <submittedName>
        <fullName evidence="2">Glycosyltransferase family 2 protein</fullName>
    </submittedName>
</protein>
<dbReference type="GO" id="GO:0016758">
    <property type="term" value="F:hexosyltransferase activity"/>
    <property type="evidence" value="ECO:0007669"/>
    <property type="project" value="UniProtKB-ARBA"/>
</dbReference>
<proteinExistence type="predicted"/>
<feature type="domain" description="Glycosyltransferase 2-like" evidence="1">
    <location>
        <begin position="8"/>
        <end position="143"/>
    </location>
</feature>